<evidence type="ECO:0000313" key="7">
    <source>
        <dbReference type="EMBL" id="RLL06577.1"/>
    </source>
</evidence>
<feature type="transmembrane region" description="Helical" evidence="6">
    <location>
        <begin position="277"/>
        <end position="300"/>
    </location>
</feature>
<reference evidence="7 8" key="1">
    <citation type="submission" date="2018-10" db="EMBL/GenBank/DDBJ databases">
        <title>Anaerotruncus faecis sp. nov., isolated from human feces.</title>
        <authorList>
            <person name="Wang Y.-J."/>
        </authorList>
    </citation>
    <scope>NUCLEOTIDE SEQUENCE [LARGE SCALE GENOMIC DNA]</scope>
    <source>
        <strain evidence="7 8">22A2-44</strain>
    </source>
</reference>
<feature type="transmembrane region" description="Helical" evidence="6">
    <location>
        <begin position="185"/>
        <end position="211"/>
    </location>
</feature>
<dbReference type="EMBL" id="RCHT01000058">
    <property type="protein sequence ID" value="RLL06577.1"/>
    <property type="molecule type" value="Genomic_DNA"/>
</dbReference>
<feature type="transmembrane region" description="Helical" evidence="6">
    <location>
        <begin position="114"/>
        <end position="135"/>
    </location>
</feature>
<dbReference type="CDD" id="cd06580">
    <property type="entry name" value="TM_PBP1_transp_TpRbsC_like"/>
    <property type="match status" value="1"/>
</dbReference>
<feature type="transmembrane region" description="Helical" evidence="6">
    <location>
        <begin position="12"/>
        <end position="32"/>
    </location>
</feature>
<dbReference type="PANTHER" id="PTHR47089:SF1">
    <property type="entry name" value="GUANOSINE ABC TRANSPORTER PERMEASE PROTEIN NUPP"/>
    <property type="match status" value="1"/>
</dbReference>
<evidence type="ECO:0000256" key="2">
    <source>
        <dbReference type="ARBA" id="ARBA00022475"/>
    </source>
</evidence>
<feature type="transmembrane region" description="Helical" evidence="6">
    <location>
        <begin position="320"/>
        <end position="338"/>
    </location>
</feature>
<gene>
    <name evidence="7" type="ORF">D4A47_13745</name>
</gene>
<evidence type="ECO:0000313" key="8">
    <source>
        <dbReference type="Proteomes" id="UP000276301"/>
    </source>
</evidence>
<sequence length="352" mass="36664">MNQKAVRFFRGLARILLILLCAFALNTLVLLASGKSPATIYSALFKGAFGGVYNLARSLRWATPLVFTGLAFAVSSRCGIFNIGAAGQLYLGAFAATAVGLALPGAPRLVVLPLAMLAGMAAGMLWSVLAGSISIRFGASIVVVTLMLNYVATLFTEYLVRYPYYEPGTLGESGSTAYIPEGSRLTVLIGGTNVTTGLLIALIAVAVIAFFDAKSVLGYECRVIGANERFAEFSGLRVGGRQMLVYAVSGAIAGLGGAVEILGNYGRFMIDFSPDVGFDGIVVSLLAGGNPALVPLSAFFMGAMTSGSIAIEMFGGVPKAMAKILMGIVIVIITVQKLPQLRARFRAAASGQ</sequence>
<accession>A0A498CRV0</accession>
<dbReference type="AlphaFoldDB" id="A0A498CRV0"/>
<keyword evidence="3 6" id="KW-0812">Transmembrane</keyword>
<evidence type="ECO:0000256" key="1">
    <source>
        <dbReference type="ARBA" id="ARBA00004651"/>
    </source>
</evidence>
<feature type="transmembrane region" description="Helical" evidence="6">
    <location>
        <begin position="89"/>
        <end position="107"/>
    </location>
</feature>
<organism evidence="7 8">
    <name type="scientific">Anaerotruncus massiliensis</name>
    <name type="common">ex Liu et al. 2021</name>
    <dbReference type="NCBI Taxonomy" id="2321404"/>
    <lineage>
        <taxon>Bacteria</taxon>
        <taxon>Bacillati</taxon>
        <taxon>Bacillota</taxon>
        <taxon>Clostridia</taxon>
        <taxon>Eubacteriales</taxon>
        <taxon>Oscillospiraceae</taxon>
        <taxon>Anaerotruncus</taxon>
    </lineage>
</organism>
<dbReference type="Proteomes" id="UP000276301">
    <property type="component" value="Unassembled WGS sequence"/>
</dbReference>
<keyword evidence="8" id="KW-1185">Reference proteome</keyword>
<dbReference type="PANTHER" id="PTHR47089">
    <property type="entry name" value="ABC TRANSPORTER, PERMEASE PROTEIN"/>
    <property type="match status" value="1"/>
</dbReference>
<proteinExistence type="predicted"/>
<name>A0A498CRV0_9FIRM</name>
<dbReference type="InterPro" id="IPR001851">
    <property type="entry name" value="ABC_transp_permease"/>
</dbReference>
<evidence type="ECO:0000256" key="5">
    <source>
        <dbReference type="ARBA" id="ARBA00023136"/>
    </source>
</evidence>
<dbReference type="GO" id="GO:0005886">
    <property type="term" value="C:plasma membrane"/>
    <property type="evidence" value="ECO:0007669"/>
    <property type="project" value="UniProtKB-SubCell"/>
</dbReference>
<evidence type="ECO:0000256" key="6">
    <source>
        <dbReference type="SAM" id="Phobius"/>
    </source>
</evidence>
<evidence type="ECO:0000256" key="4">
    <source>
        <dbReference type="ARBA" id="ARBA00022989"/>
    </source>
</evidence>
<comment type="subcellular location">
    <subcellularLocation>
        <location evidence="1">Cell membrane</location>
        <topology evidence="1">Multi-pass membrane protein</topology>
    </subcellularLocation>
</comment>
<dbReference type="GO" id="GO:0022857">
    <property type="term" value="F:transmembrane transporter activity"/>
    <property type="evidence" value="ECO:0007669"/>
    <property type="project" value="InterPro"/>
</dbReference>
<keyword evidence="5 6" id="KW-0472">Membrane</keyword>
<feature type="transmembrane region" description="Helical" evidence="6">
    <location>
        <begin position="243"/>
        <end position="265"/>
    </location>
</feature>
<protein>
    <submittedName>
        <fullName evidence="7">ABC transporter permease</fullName>
    </submittedName>
</protein>
<feature type="transmembrane region" description="Helical" evidence="6">
    <location>
        <begin position="141"/>
        <end position="164"/>
    </location>
</feature>
<dbReference type="RefSeq" id="WP_121587717.1">
    <property type="nucleotide sequence ID" value="NZ_DBGFRH010000065.1"/>
</dbReference>
<keyword evidence="4 6" id="KW-1133">Transmembrane helix</keyword>
<comment type="caution">
    <text evidence="7">The sequence shown here is derived from an EMBL/GenBank/DDBJ whole genome shotgun (WGS) entry which is preliminary data.</text>
</comment>
<evidence type="ECO:0000256" key="3">
    <source>
        <dbReference type="ARBA" id="ARBA00022692"/>
    </source>
</evidence>
<dbReference type="Pfam" id="PF02653">
    <property type="entry name" value="BPD_transp_2"/>
    <property type="match status" value="1"/>
</dbReference>
<feature type="transmembrane region" description="Helical" evidence="6">
    <location>
        <begin position="63"/>
        <end position="83"/>
    </location>
</feature>
<keyword evidence="2" id="KW-1003">Cell membrane</keyword>